<accession>A0A8J7Z300</accession>
<dbReference type="PANTHER" id="PTHR37298">
    <property type="entry name" value="UPF0111 PROTEIN YKAA"/>
    <property type="match status" value="1"/>
</dbReference>
<name>A0A8J7Z300_9ARCH</name>
<dbReference type="Pfam" id="PF01865">
    <property type="entry name" value="PhoU_div"/>
    <property type="match status" value="1"/>
</dbReference>
<proteinExistence type="inferred from homology"/>
<evidence type="ECO:0000256" key="2">
    <source>
        <dbReference type="SAM" id="Coils"/>
    </source>
</evidence>
<evidence type="ECO:0000313" key="5">
    <source>
        <dbReference type="Proteomes" id="UP000738826"/>
    </source>
</evidence>
<dbReference type="PANTHER" id="PTHR37298:SF1">
    <property type="entry name" value="UPF0111 PROTEIN YKAA"/>
    <property type="match status" value="1"/>
</dbReference>
<dbReference type="Proteomes" id="UP000768163">
    <property type="component" value="Unassembled WGS sequence"/>
</dbReference>
<reference evidence="4" key="1">
    <citation type="submission" date="2019-11" db="EMBL/GenBank/DDBJ databases">
        <title>Lipid analysis of CO2-rich subsurface aquifers suggests an autotrophy-based deep biosphere with lysolipids enriched in CPR bacteria.</title>
        <authorList>
            <person name="Probst A.J."/>
            <person name="Elling F.J."/>
            <person name="Castelle C.J."/>
            <person name="Zhu Q."/>
            <person name="Elvert M."/>
            <person name="Birarda G."/>
            <person name="Holman H.-Y."/>
            <person name="Lane K.R."/>
            <person name="Ladd B."/>
            <person name="Ryan M.C."/>
            <person name="Woyke T."/>
            <person name="Hinrichs K.-U."/>
            <person name="Banfield J.F."/>
        </authorList>
    </citation>
    <scope>NUCLEOTIDE SEQUENCE</scope>
    <source>
        <strain evidence="3">CG_2015-01_33_1645</strain>
        <strain evidence="4">CG_2015-04_33_537</strain>
    </source>
</reference>
<feature type="coiled-coil region" evidence="2">
    <location>
        <begin position="131"/>
        <end position="158"/>
    </location>
</feature>
<dbReference type="InterPro" id="IPR018445">
    <property type="entry name" value="Put_Phosphate_transp_reg"/>
</dbReference>
<keyword evidence="2" id="KW-0175">Coiled coil</keyword>
<evidence type="ECO:0000313" key="3">
    <source>
        <dbReference type="EMBL" id="NCN65624.1"/>
    </source>
</evidence>
<dbReference type="Proteomes" id="UP000738826">
    <property type="component" value="Unassembled WGS sequence"/>
</dbReference>
<dbReference type="InterPro" id="IPR038078">
    <property type="entry name" value="PhoU-like_sf"/>
</dbReference>
<dbReference type="Gene3D" id="1.20.58.220">
    <property type="entry name" value="Phosphate transport system protein phou homolog 2, domain 2"/>
    <property type="match status" value="1"/>
</dbReference>
<sequence length="211" mass="24170">MVLEWLVPKEKEFYVFFEEQAKLVVEASEKLSEILGNYSGEKTESYASEMVDIEDKAREIETKIYAKTVKSFMTPIDTERIIGLAKGLGKIVSKIEVFTTMCEVYGLTDTDDHMLKLGNLLKETSLDIQKNISYLKDAEKKKEDIKNLNEKIWAKEKKGDEIFKVAMKELFKSSDAIRIIKIKDIYDTLEDAMDASEKVADEMSEIVIKLA</sequence>
<comment type="similarity">
    <text evidence="1">Belongs to the UPF0111 family.</text>
</comment>
<evidence type="ECO:0000313" key="4">
    <source>
        <dbReference type="EMBL" id="NCS92053.1"/>
    </source>
</evidence>
<protein>
    <submittedName>
        <fullName evidence="4">DUF47 family protein</fullName>
    </submittedName>
</protein>
<evidence type="ECO:0000256" key="1">
    <source>
        <dbReference type="ARBA" id="ARBA00008591"/>
    </source>
</evidence>
<dbReference type="EMBL" id="JAACVF010000180">
    <property type="protein sequence ID" value="NCN65624.1"/>
    <property type="molecule type" value="Genomic_DNA"/>
</dbReference>
<organism evidence="4 5">
    <name type="scientific">Candidatus Altarchaeum hamiconexum</name>
    <dbReference type="NCBI Taxonomy" id="1803513"/>
    <lineage>
        <taxon>Archaea</taxon>
        <taxon>Candidatus Altarchaeota</taxon>
        <taxon>Candidatus Altiarchaeia</taxon>
        <taxon>Candidatus Altarchaeales</taxon>
        <taxon>Candidatus Altarchaeaceae</taxon>
        <taxon>Candidatus Altarchaeum</taxon>
    </lineage>
</organism>
<dbReference type="AlphaFoldDB" id="A0A8J7Z300"/>
<dbReference type="EMBL" id="JAACQH010000166">
    <property type="protein sequence ID" value="NCS92053.1"/>
    <property type="molecule type" value="Genomic_DNA"/>
</dbReference>
<comment type="caution">
    <text evidence="4">The sequence shown here is derived from an EMBL/GenBank/DDBJ whole genome shotgun (WGS) entry which is preliminary data.</text>
</comment>
<dbReference type="InterPro" id="IPR052912">
    <property type="entry name" value="UPF0111_domain"/>
</dbReference>
<gene>
    <name evidence="4" type="ORF">GW779_06625</name>
    <name evidence="3" type="ORF">GW910_06165</name>
</gene>